<protein>
    <recommendedName>
        <fullName evidence="1">DUF8052 domain-containing protein</fullName>
    </recommendedName>
</protein>
<dbReference type="EMBL" id="BQKV01000020">
    <property type="protein sequence ID" value="GJN63876.1"/>
    <property type="molecule type" value="Genomic_DNA"/>
</dbReference>
<proteinExistence type="predicted"/>
<comment type="caution">
    <text evidence="2">The sequence shown here is derived from an EMBL/GenBank/DDBJ whole genome shotgun (WGS) entry which is preliminary data.</text>
</comment>
<evidence type="ECO:0000313" key="2">
    <source>
        <dbReference type="EMBL" id="GJN63876.1"/>
    </source>
</evidence>
<name>A0AA37IYH5_9FIRM</name>
<dbReference type="AlphaFoldDB" id="A0AA37IYH5"/>
<gene>
    <name evidence="2" type="ORF">JCM17207_05010</name>
</gene>
<accession>A0AA37IYH5</accession>
<dbReference type="RefSeq" id="WP_238316129.1">
    <property type="nucleotide sequence ID" value="NZ_BQKV01000020.1"/>
</dbReference>
<dbReference type="InterPro" id="IPR058365">
    <property type="entry name" value="DUF8052"/>
</dbReference>
<evidence type="ECO:0000313" key="3">
    <source>
        <dbReference type="Proteomes" id="UP001055185"/>
    </source>
</evidence>
<sequence length="182" mass="20863">MIQVQDFLQRVLSYYRSSFDITSPYTLGGQTYGALAALHAHEDQYVRLVGTTLWNADSHEYTLFDTFAAAPTAADVEQRFRVAAEEMEALFVRGGEKLPPKDHQYTWLTVVLLSQQAPDEAAKQAVERCRQTRYYQFYLRGYSEVRMVLVDLEHQTLTTNRAGRSLKKLYKLALKKAAEAEK</sequence>
<reference evidence="2" key="1">
    <citation type="journal article" date="2022" name="Int. J. Syst. Evol. Microbiol.">
        <title>Genome-based, phenotypic and chemotaxonomic classification of Faecalibacterium strains: proposal of three novel species Faecalibacterium duncaniae sp. nov., Faecalibacterium hattorii sp. nov. and Faecalibacterium gallinarum sp. nov. .</title>
        <authorList>
            <person name="Sakamoto M."/>
            <person name="Sakurai N."/>
            <person name="Tanno H."/>
            <person name="Iino T."/>
            <person name="Ohkuma M."/>
            <person name="Endo A."/>
        </authorList>
    </citation>
    <scope>NUCLEOTIDE SEQUENCE</scope>
    <source>
        <strain evidence="2">JCM 17207</strain>
    </source>
</reference>
<keyword evidence="3" id="KW-1185">Reference proteome</keyword>
<dbReference type="Proteomes" id="UP001055185">
    <property type="component" value="Unassembled WGS sequence"/>
</dbReference>
<feature type="domain" description="DUF8052" evidence="1">
    <location>
        <begin position="5"/>
        <end position="171"/>
    </location>
</feature>
<evidence type="ECO:0000259" key="1">
    <source>
        <dbReference type="Pfam" id="PF26226"/>
    </source>
</evidence>
<dbReference type="Pfam" id="PF26226">
    <property type="entry name" value="DUF8052"/>
    <property type="match status" value="1"/>
</dbReference>
<organism evidence="2 3">
    <name type="scientific">Faecalibacterium gallinarum</name>
    <dbReference type="NCBI Taxonomy" id="2903556"/>
    <lineage>
        <taxon>Bacteria</taxon>
        <taxon>Bacillati</taxon>
        <taxon>Bacillota</taxon>
        <taxon>Clostridia</taxon>
        <taxon>Eubacteriales</taxon>
        <taxon>Oscillospiraceae</taxon>
        <taxon>Faecalibacterium</taxon>
    </lineage>
</organism>